<organism evidence="2 3">
    <name type="scientific">Ascobolus immersus RN42</name>
    <dbReference type="NCBI Taxonomy" id="1160509"/>
    <lineage>
        <taxon>Eukaryota</taxon>
        <taxon>Fungi</taxon>
        <taxon>Dikarya</taxon>
        <taxon>Ascomycota</taxon>
        <taxon>Pezizomycotina</taxon>
        <taxon>Pezizomycetes</taxon>
        <taxon>Pezizales</taxon>
        <taxon>Ascobolaceae</taxon>
        <taxon>Ascobolus</taxon>
    </lineage>
</organism>
<accession>A0A3N4HBR2</accession>
<keyword evidence="3" id="KW-1185">Reference proteome</keyword>
<dbReference type="AlphaFoldDB" id="A0A3N4HBR2"/>
<protein>
    <submittedName>
        <fullName evidence="2">Uncharacterized protein</fullName>
    </submittedName>
</protein>
<dbReference type="Proteomes" id="UP000275078">
    <property type="component" value="Unassembled WGS sequence"/>
</dbReference>
<gene>
    <name evidence="2" type="ORF">BJ508DRAFT_335623</name>
</gene>
<dbReference type="PANTHER" id="PTHR24216">
    <property type="entry name" value="PAXILLIN-RELATED"/>
    <property type="match status" value="1"/>
</dbReference>
<reference evidence="2 3" key="1">
    <citation type="journal article" date="2018" name="Nat. Ecol. Evol.">
        <title>Pezizomycetes genomes reveal the molecular basis of ectomycorrhizal truffle lifestyle.</title>
        <authorList>
            <person name="Murat C."/>
            <person name="Payen T."/>
            <person name="Noel B."/>
            <person name="Kuo A."/>
            <person name="Morin E."/>
            <person name="Chen J."/>
            <person name="Kohler A."/>
            <person name="Krizsan K."/>
            <person name="Balestrini R."/>
            <person name="Da Silva C."/>
            <person name="Montanini B."/>
            <person name="Hainaut M."/>
            <person name="Levati E."/>
            <person name="Barry K.W."/>
            <person name="Belfiori B."/>
            <person name="Cichocki N."/>
            <person name="Clum A."/>
            <person name="Dockter R.B."/>
            <person name="Fauchery L."/>
            <person name="Guy J."/>
            <person name="Iotti M."/>
            <person name="Le Tacon F."/>
            <person name="Lindquist E.A."/>
            <person name="Lipzen A."/>
            <person name="Malagnac F."/>
            <person name="Mello A."/>
            <person name="Molinier V."/>
            <person name="Miyauchi S."/>
            <person name="Poulain J."/>
            <person name="Riccioni C."/>
            <person name="Rubini A."/>
            <person name="Sitrit Y."/>
            <person name="Splivallo R."/>
            <person name="Traeger S."/>
            <person name="Wang M."/>
            <person name="Zifcakova L."/>
            <person name="Wipf D."/>
            <person name="Zambonelli A."/>
            <person name="Paolocci F."/>
            <person name="Nowrousian M."/>
            <person name="Ottonello S."/>
            <person name="Baldrian P."/>
            <person name="Spatafora J.W."/>
            <person name="Henrissat B."/>
            <person name="Nagy L.G."/>
            <person name="Aury J.M."/>
            <person name="Wincker P."/>
            <person name="Grigoriev I.V."/>
            <person name="Bonfante P."/>
            <person name="Martin F.M."/>
        </authorList>
    </citation>
    <scope>NUCLEOTIDE SEQUENCE [LARGE SCALE GENOMIC DNA]</scope>
    <source>
        <strain evidence="2 3">RN42</strain>
    </source>
</reference>
<evidence type="ECO:0000313" key="2">
    <source>
        <dbReference type="EMBL" id="RPA71845.1"/>
    </source>
</evidence>
<feature type="compositionally biased region" description="Acidic residues" evidence="1">
    <location>
        <begin position="409"/>
        <end position="434"/>
    </location>
</feature>
<feature type="compositionally biased region" description="Low complexity" evidence="1">
    <location>
        <begin position="211"/>
        <end position="224"/>
    </location>
</feature>
<feature type="compositionally biased region" description="Low complexity" evidence="1">
    <location>
        <begin position="712"/>
        <end position="735"/>
    </location>
</feature>
<feature type="region of interest" description="Disordered" evidence="1">
    <location>
        <begin position="34"/>
        <end position="268"/>
    </location>
</feature>
<feature type="compositionally biased region" description="Low complexity" evidence="1">
    <location>
        <begin position="756"/>
        <end position="765"/>
    </location>
</feature>
<feature type="compositionally biased region" description="Basic and acidic residues" evidence="1">
    <location>
        <begin position="652"/>
        <end position="676"/>
    </location>
</feature>
<feature type="compositionally biased region" description="Low complexity" evidence="1">
    <location>
        <begin position="781"/>
        <end position="790"/>
    </location>
</feature>
<evidence type="ECO:0000256" key="1">
    <source>
        <dbReference type="SAM" id="MobiDB-lite"/>
    </source>
</evidence>
<name>A0A3N4HBR2_ASCIM</name>
<sequence length="1072" mass="118000">MADLSMLAGLLPLIELLKDPNIQASIAHLQNAANKTPIGNSNTNGTLGETPPSTKPTPNKQSRKRNRDRVDDDDIIDKDENEMDVDENTGTGRAAPSKSVKRPYSKQATTPGIRPAQRSHRQRTSSSPVAVPKPSLSKSRAAPRGTDPHKPAPPSDKPSRPPFHVSGTKTTHPKRSGAANTPTNSTSPPQDKRPTSKSTGASLTSKQPARQQKSGGNNKQNGKQAGPEDSRGDPSVKSGRSVPEPAPRHTTALSRVSTRNVNSSLPIPSISTARKPTIRDWQEMIGMSSDDALRFQNLVFAVLEEKYPGICFSESWTHAFTSSARNGILYILCQHFKAENPERYGHLKKKGMGKAMRFWIEDMVRNEKKKTKREEERAEGKGGIRRTKPSANANKRTASGKRRVKSCEFIDDEAEEVDDSDISASGDEQDEDMLVDDGVSVSEDADELEEEPPRIIVLFQGKNDIVYCRWDAFVSQDRLDRLFASNMLNWVEDDMEVLGSPLYKNGRVNRKIIVPLQTVEDVEDNMENIDKFGIFIHTRIKAPTGDKSESQKDVAMDDDTSTHDDDLTGSPIPTNEEHSALFAQIERDVAVARQSAKGLHGDRSGSEVDEDGGDFGGWEQEAWDAERKKMDSEYEDDSYLHEQESAPMDPPSPRRLETESQPKERTLLTKEREKSKLWNTQRLISDTHGSDSDDDLDKPERPRIIRKYVLNPSAAPSLSVSSASQPVSSTVSPPVYRRIEPKSSVLTSRDPNIRQSSSSASHVSVLDGTPHTPTPHRQKATSDTSPSTTTAWHPRSDSNASPLRTPAKTNMFTVPPTPPKTPVSQPDRHSGSIETGTLPAESVQFLCVDFMETGTKVWFSRKDVGSYKDFCVAVGRVLSFDRDEDGIEFKKTGDTRGAFTPISCQVHLAKAVAKCKGHGMRLRVLRHVKDDDGFHSDYLLPDGQKERDSSDVAAETGVLMTGGKTPEPEPMVVDQALPAPIGDAVPTSHSTAKGKKRVQAIVDLQIDDNSQPVAESTQVGNRYLRKRDRTGVVEKKNSPTPSPTPPPSSQKAKRWTSTEIAELKASRPSGYN</sequence>
<feature type="compositionally biased region" description="Basic and acidic residues" evidence="1">
    <location>
        <begin position="369"/>
        <end position="382"/>
    </location>
</feature>
<feature type="compositionally biased region" description="Basic and acidic residues" evidence="1">
    <location>
        <begin position="624"/>
        <end position="644"/>
    </location>
</feature>
<feature type="compositionally biased region" description="Polar residues" evidence="1">
    <location>
        <begin position="196"/>
        <end position="210"/>
    </location>
</feature>
<feature type="compositionally biased region" description="Polar residues" evidence="1">
    <location>
        <begin position="178"/>
        <end position="189"/>
    </location>
</feature>
<dbReference type="EMBL" id="ML119895">
    <property type="protein sequence ID" value="RPA71845.1"/>
    <property type="molecule type" value="Genomic_DNA"/>
</dbReference>
<dbReference type="PANTHER" id="PTHR24216:SF65">
    <property type="entry name" value="PAXILLIN-LIKE PROTEIN 1"/>
    <property type="match status" value="1"/>
</dbReference>
<proteinExistence type="predicted"/>
<feature type="compositionally biased region" description="Polar residues" evidence="1">
    <location>
        <begin position="744"/>
        <end position="755"/>
    </location>
</feature>
<feature type="region of interest" description="Disordered" evidence="1">
    <location>
        <begin position="543"/>
        <end position="574"/>
    </location>
</feature>
<evidence type="ECO:0000313" key="3">
    <source>
        <dbReference type="Proteomes" id="UP000275078"/>
    </source>
</evidence>
<feature type="compositionally biased region" description="Polar residues" evidence="1">
    <location>
        <begin position="797"/>
        <end position="812"/>
    </location>
</feature>
<feature type="region of interest" description="Disordered" evidence="1">
    <location>
        <begin position="593"/>
        <end position="831"/>
    </location>
</feature>
<feature type="compositionally biased region" description="Polar residues" evidence="1">
    <location>
        <begin position="34"/>
        <end position="47"/>
    </location>
</feature>
<feature type="compositionally biased region" description="Polar residues" evidence="1">
    <location>
        <begin position="251"/>
        <end position="268"/>
    </location>
</feature>
<feature type="compositionally biased region" description="Acidic residues" evidence="1">
    <location>
        <begin position="71"/>
        <end position="87"/>
    </location>
</feature>
<feature type="region of interest" description="Disordered" evidence="1">
    <location>
        <begin position="1022"/>
        <end position="1072"/>
    </location>
</feature>
<feature type="region of interest" description="Disordered" evidence="1">
    <location>
        <begin position="369"/>
        <end position="434"/>
    </location>
</feature>
<feature type="compositionally biased region" description="Basic and acidic residues" evidence="1">
    <location>
        <begin position="544"/>
        <end position="566"/>
    </location>
</feature>